<dbReference type="InterPro" id="IPR013830">
    <property type="entry name" value="SGNH_hydro"/>
</dbReference>
<name>Q2S860_HAHCH</name>
<dbReference type="eggNOG" id="COG2755">
    <property type="taxonomic scope" value="Bacteria"/>
</dbReference>
<dbReference type="GO" id="GO:0016788">
    <property type="term" value="F:hydrolase activity, acting on ester bonds"/>
    <property type="evidence" value="ECO:0007669"/>
    <property type="project" value="UniProtKB-ARBA"/>
</dbReference>
<dbReference type="KEGG" id="hch:HCH_06523"/>
<keyword evidence="2" id="KW-0378">Hydrolase</keyword>
<dbReference type="Gene3D" id="3.40.50.1110">
    <property type="entry name" value="SGNH hydrolase"/>
    <property type="match status" value="1"/>
</dbReference>
<dbReference type="CDD" id="cd00229">
    <property type="entry name" value="SGNH_hydrolase"/>
    <property type="match status" value="1"/>
</dbReference>
<dbReference type="SUPFAM" id="SSF52266">
    <property type="entry name" value="SGNH hydrolase"/>
    <property type="match status" value="1"/>
</dbReference>
<dbReference type="RefSeq" id="WP_011400216.1">
    <property type="nucleotide sequence ID" value="NC_007645.1"/>
</dbReference>
<feature type="domain" description="SGNH hydrolase-type esterase" evidence="1">
    <location>
        <begin position="16"/>
        <end position="192"/>
    </location>
</feature>
<evidence type="ECO:0000313" key="3">
    <source>
        <dbReference type="Proteomes" id="UP000000238"/>
    </source>
</evidence>
<evidence type="ECO:0000259" key="1">
    <source>
        <dbReference type="Pfam" id="PF13472"/>
    </source>
</evidence>
<dbReference type="Pfam" id="PF13472">
    <property type="entry name" value="Lipase_GDSL_2"/>
    <property type="match status" value="1"/>
</dbReference>
<dbReference type="STRING" id="349521.HCH_06523"/>
<sequence>MAKVSAINTPVHVVLVGDSIFDNASYVDEGDSVVEQLQAVMGDDVTVTLIAVDGSVTTDVSKQLADFPDDASHVIVSCGGNDALSVINILDARVNTVGAAMRAMDRERDAFRSNYSNMLEALLERSPNLVVCTVYNNIPGLGTETVAGLALFNEIILEEAIARRLPVIDLRNLCQDVGDYSATSPIEPSAQGGKKIAKAIQRVVALHAFGTGETRVYV</sequence>
<dbReference type="InterPro" id="IPR036514">
    <property type="entry name" value="SGNH_hydro_sf"/>
</dbReference>
<dbReference type="OrthoDB" id="212722at2"/>
<protein>
    <submittedName>
        <fullName evidence="2">GDSL-lilke lipase/acylhydrolase family protein</fullName>
    </submittedName>
</protein>
<reference evidence="2 3" key="1">
    <citation type="journal article" date="2005" name="Nucleic Acids Res.">
        <title>Genomic blueprint of Hahella chejuensis, a marine microbe producing an algicidal agent.</title>
        <authorList>
            <person name="Jeong H."/>
            <person name="Yim J.H."/>
            <person name="Lee C."/>
            <person name="Choi S.-H."/>
            <person name="Park Y.K."/>
            <person name="Yoon S.H."/>
            <person name="Hur C.-G."/>
            <person name="Kang H.-Y."/>
            <person name="Kim D."/>
            <person name="Lee H.H."/>
            <person name="Park K.H."/>
            <person name="Park S.-H."/>
            <person name="Park H.-S."/>
            <person name="Lee H.K."/>
            <person name="Oh T.K."/>
            <person name="Kim J.F."/>
        </authorList>
    </citation>
    <scope>NUCLEOTIDE SEQUENCE [LARGE SCALE GENOMIC DNA]</scope>
    <source>
        <strain evidence="2 3">KCTC 2396</strain>
    </source>
</reference>
<dbReference type="EMBL" id="CP000155">
    <property type="protein sequence ID" value="ABC33164.1"/>
    <property type="molecule type" value="Genomic_DNA"/>
</dbReference>
<evidence type="ECO:0000313" key="2">
    <source>
        <dbReference type="EMBL" id="ABC33164.1"/>
    </source>
</evidence>
<dbReference type="AlphaFoldDB" id="Q2S860"/>
<organism evidence="2 3">
    <name type="scientific">Hahella chejuensis (strain KCTC 2396)</name>
    <dbReference type="NCBI Taxonomy" id="349521"/>
    <lineage>
        <taxon>Bacteria</taxon>
        <taxon>Pseudomonadati</taxon>
        <taxon>Pseudomonadota</taxon>
        <taxon>Gammaproteobacteria</taxon>
        <taxon>Oceanospirillales</taxon>
        <taxon>Hahellaceae</taxon>
        <taxon>Hahella</taxon>
    </lineage>
</organism>
<gene>
    <name evidence="2" type="ordered locus">HCH_06523</name>
</gene>
<accession>Q2S860</accession>
<dbReference type="Proteomes" id="UP000000238">
    <property type="component" value="Chromosome"/>
</dbReference>
<proteinExistence type="predicted"/>
<dbReference type="HOGENOM" id="CLU_1243224_0_0_6"/>
<keyword evidence="3" id="KW-1185">Reference proteome</keyword>